<feature type="compositionally biased region" description="Gly residues" evidence="1">
    <location>
        <begin position="22"/>
        <end position="33"/>
    </location>
</feature>
<accession>A0A6J4LWP8</accession>
<name>A0A6J4LWP8_9BACT</name>
<protein>
    <submittedName>
        <fullName evidence="2">Uncharacterized protein</fullName>
    </submittedName>
</protein>
<feature type="compositionally biased region" description="Basic and acidic residues" evidence="1">
    <location>
        <begin position="38"/>
        <end position="47"/>
    </location>
</feature>
<gene>
    <name evidence="2" type="ORF">AVDCRST_MAG89-2776</name>
</gene>
<sequence>QGRLRSPLLHPDGWLPLAEAGRPGGVRHPGGSEGSARQQRDARGRRL</sequence>
<feature type="non-terminal residue" evidence="2">
    <location>
        <position position="1"/>
    </location>
</feature>
<evidence type="ECO:0000313" key="2">
    <source>
        <dbReference type="EMBL" id="CAA9344285.1"/>
    </source>
</evidence>
<evidence type="ECO:0000256" key="1">
    <source>
        <dbReference type="SAM" id="MobiDB-lite"/>
    </source>
</evidence>
<feature type="region of interest" description="Disordered" evidence="1">
    <location>
        <begin position="1"/>
        <end position="47"/>
    </location>
</feature>
<dbReference type="EMBL" id="CADCTV010000580">
    <property type="protein sequence ID" value="CAA9344285.1"/>
    <property type="molecule type" value="Genomic_DNA"/>
</dbReference>
<proteinExistence type="predicted"/>
<dbReference type="AlphaFoldDB" id="A0A6J4LWP8"/>
<reference evidence="2" key="1">
    <citation type="submission" date="2020-02" db="EMBL/GenBank/DDBJ databases">
        <authorList>
            <person name="Meier V. D."/>
        </authorList>
    </citation>
    <scope>NUCLEOTIDE SEQUENCE</scope>
    <source>
        <strain evidence="2">AVDCRST_MAG89</strain>
    </source>
</reference>
<feature type="non-terminal residue" evidence="2">
    <location>
        <position position="47"/>
    </location>
</feature>
<organism evidence="2">
    <name type="scientific">uncultured Gemmatimonadota bacterium</name>
    <dbReference type="NCBI Taxonomy" id="203437"/>
    <lineage>
        <taxon>Bacteria</taxon>
        <taxon>Pseudomonadati</taxon>
        <taxon>Gemmatimonadota</taxon>
        <taxon>environmental samples</taxon>
    </lineage>
</organism>